<reference evidence="1 2" key="1">
    <citation type="journal article" date="2024" name="Chem. Sci.">
        <title>Discovery of megapolipeptins by genome mining of a Burkholderiales bacteria collection.</title>
        <authorList>
            <person name="Paulo B.S."/>
            <person name="Recchia M.J.J."/>
            <person name="Lee S."/>
            <person name="Fergusson C.H."/>
            <person name="Romanowski S.B."/>
            <person name="Hernandez A."/>
            <person name="Krull N."/>
            <person name="Liu D.Y."/>
            <person name="Cavanagh H."/>
            <person name="Bos A."/>
            <person name="Gray C.A."/>
            <person name="Murphy B.T."/>
            <person name="Linington R.G."/>
            <person name="Eustaquio A.S."/>
        </authorList>
    </citation>
    <scope>NUCLEOTIDE SEQUENCE [LARGE SCALE GENOMIC DNA]</scope>
    <source>
        <strain evidence="1 2">RL18-126-BIB-B</strain>
    </source>
</reference>
<gene>
    <name evidence="1" type="ORF">PQR01_16385</name>
</gene>
<comment type="caution">
    <text evidence="1">The sequence shown here is derived from an EMBL/GenBank/DDBJ whole genome shotgun (WGS) entry which is preliminary data.</text>
</comment>
<proteinExistence type="predicted"/>
<evidence type="ECO:0000313" key="2">
    <source>
        <dbReference type="Proteomes" id="UP001629235"/>
    </source>
</evidence>
<accession>A0ACC7NE62</accession>
<dbReference type="EMBL" id="JAQQDW010000029">
    <property type="protein sequence ID" value="MFM0105015.1"/>
    <property type="molecule type" value="Genomic_DNA"/>
</dbReference>
<keyword evidence="2" id="KW-1185">Reference proteome</keyword>
<sequence>MHTGIEDRFRHCPQLAAYLRERAKGGVGVIGGAKVATELDAKRAIPEGAEVAAAL</sequence>
<dbReference type="Proteomes" id="UP001629235">
    <property type="component" value="Unassembled WGS sequence"/>
</dbReference>
<evidence type="ECO:0000313" key="1">
    <source>
        <dbReference type="EMBL" id="MFM0105015.1"/>
    </source>
</evidence>
<protein>
    <submittedName>
        <fullName evidence="1">Uncharacterized protein</fullName>
    </submittedName>
</protein>
<name>A0ACC7NE62_9BURK</name>
<organism evidence="1 2">
    <name type="scientific">Paraburkholderia rhynchosiae</name>
    <dbReference type="NCBI Taxonomy" id="487049"/>
    <lineage>
        <taxon>Bacteria</taxon>
        <taxon>Pseudomonadati</taxon>
        <taxon>Pseudomonadota</taxon>
        <taxon>Betaproteobacteria</taxon>
        <taxon>Burkholderiales</taxon>
        <taxon>Burkholderiaceae</taxon>
        <taxon>Paraburkholderia</taxon>
    </lineage>
</organism>